<evidence type="ECO:0000259" key="5">
    <source>
        <dbReference type="Pfam" id="PF00724"/>
    </source>
</evidence>
<keyword evidence="4" id="KW-0560">Oxidoreductase</keyword>
<dbReference type="GO" id="GO:0010181">
    <property type="term" value="F:FMN binding"/>
    <property type="evidence" value="ECO:0007669"/>
    <property type="project" value="InterPro"/>
</dbReference>
<dbReference type="GO" id="GO:0016491">
    <property type="term" value="F:oxidoreductase activity"/>
    <property type="evidence" value="ECO:0007669"/>
    <property type="project" value="UniProtKB-KW"/>
</dbReference>
<keyword evidence="2" id="KW-0285">Flavoprotein</keyword>
<evidence type="ECO:0000313" key="6">
    <source>
        <dbReference type="EMBL" id="TWU73129.1"/>
    </source>
</evidence>
<dbReference type="InterPro" id="IPR051799">
    <property type="entry name" value="NADH_flavin_oxidoreductase"/>
</dbReference>
<evidence type="ECO:0000256" key="4">
    <source>
        <dbReference type="ARBA" id="ARBA00023002"/>
    </source>
</evidence>
<comment type="similarity">
    <text evidence="1">Belongs to the NADH:flavin oxidoreductase/NADH oxidase family.</text>
</comment>
<dbReference type="Pfam" id="PF00724">
    <property type="entry name" value="Oxidored_FMN"/>
    <property type="match status" value="1"/>
</dbReference>
<dbReference type="InterPro" id="IPR001155">
    <property type="entry name" value="OxRdtase_FMN_N"/>
</dbReference>
<evidence type="ECO:0000256" key="2">
    <source>
        <dbReference type="ARBA" id="ARBA00022630"/>
    </source>
</evidence>
<evidence type="ECO:0000256" key="3">
    <source>
        <dbReference type="ARBA" id="ARBA00022643"/>
    </source>
</evidence>
<dbReference type="PANTHER" id="PTHR43656:SF2">
    <property type="entry name" value="BINDING OXIDOREDUCTASE, PUTATIVE (AFU_ORTHOLOGUE AFUA_2G08260)-RELATED"/>
    <property type="match status" value="1"/>
</dbReference>
<dbReference type="SUPFAM" id="SSF51395">
    <property type="entry name" value="FMN-linked oxidoreductases"/>
    <property type="match status" value="1"/>
</dbReference>
<protein>
    <recommendedName>
        <fullName evidence="5">NADH:flavin oxidoreductase/NADH oxidase N-terminal domain-containing protein</fullName>
    </recommendedName>
</protein>
<evidence type="ECO:0000313" key="7">
    <source>
        <dbReference type="Proteomes" id="UP000317257"/>
    </source>
</evidence>
<dbReference type="AlphaFoldDB" id="A0A5C6G718"/>
<accession>A0A5C6G718</accession>
<evidence type="ECO:0000256" key="1">
    <source>
        <dbReference type="ARBA" id="ARBA00005979"/>
    </source>
</evidence>
<proteinExistence type="inferred from homology"/>
<dbReference type="Gene3D" id="3.20.20.70">
    <property type="entry name" value="Aldolase class I"/>
    <property type="match status" value="1"/>
</dbReference>
<dbReference type="Proteomes" id="UP000317257">
    <property type="component" value="Unassembled WGS sequence"/>
</dbReference>
<feature type="domain" description="NADH:flavin oxidoreductase/NADH oxidase N-terminal" evidence="5">
    <location>
        <begin position="8"/>
        <end position="356"/>
    </location>
</feature>
<dbReference type="PANTHER" id="PTHR43656">
    <property type="entry name" value="BINDING OXIDOREDUCTASE, PUTATIVE (AFU_ORTHOLOGUE AFUA_2G08260)-RELATED"/>
    <property type="match status" value="1"/>
</dbReference>
<reference evidence="7" key="1">
    <citation type="submission" date="2018-12" db="EMBL/GenBank/DDBJ databases">
        <title>The complete genome of Metarhizium rileyi, a key fungal pathogen of Lepidoptera.</title>
        <authorList>
            <person name="Binneck E."/>
            <person name="Lastra C.C.L."/>
            <person name="Sosa-Gomez D.R."/>
        </authorList>
    </citation>
    <scope>NUCLEOTIDE SEQUENCE [LARGE SCALE GENOMIC DNA]</scope>
    <source>
        <strain evidence="7">Cep018-CH2</strain>
    </source>
</reference>
<dbReference type="EMBL" id="SBHS01000020">
    <property type="protein sequence ID" value="TWU73129.1"/>
    <property type="molecule type" value="Genomic_DNA"/>
</dbReference>
<dbReference type="InterPro" id="IPR013785">
    <property type="entry name" value="Aldolase_TIM"/>
</dbReference>
<dbReference type="CDD" id="cd04733">
    <property type="entry name" value="OYE_like_2_FMN"/>
    <property type="match status" value="1"/>
</dbReference>
<organism evidence="6 7">
    <name type="scientific">Metarhizium rileyi (strain RCEF 4871)</name>
    <name type="common">Nomuraea rileyi</name>
    <dbReference type="NCBI Taxonomy" id="1649241"/>
    <lineage>
        <taxon>Eukaryota</taxon>
        <taxon>Fungi</taxon>
        <taxon>Dikarya</taxon>
        <taxon>Ascomycota</taxon>
        <taxon>Pezizomycotina</taxon>
        <taxon>Sordariomycetes</taxon>
        <taxon>Hypocreomycetidae</taxon>
        <taxon>Hypocreales</taxon>
        <taxon>Clavicipitaceae</taxon>
        <taxon>Metarhizium</taxon>
    </lineage>
</organism>
<sequence>MDLKIARPLTLPCGLTVPNRLAKAALAEGWGDKNMLPDPSLVETYGSWADGEWGLIMTGNVQVDAAYLGTREDNAVNDDIPREQHLESWRKWAKVCSRNGTPAIVQLNHPGRQSLPGAGSHGFFGKTIAPSVVPVRLGDGLIARFMSALIFGSPREMDAADVQHVVGRFAEGAKLSYEAGFAGIEIHAAHGYLLAQFLSSKTNKRTDAFGGSPKRRARIIVEIIKAIRAVVPKEFCVGIKLNSVDHQSQKELDECIEQLEAIVDAGIDFLEISGGTYENPEMMTGKVNPTVSERTAVREAFFLEFAHVIRDRFKGVPLMVTGGFRSRQGMEAAIRDGGCDLVGIGRPAIINPFLPKNTIFNAEVDDQQARLYAKNVAPSWLSKVLGMRSINGAAETLAHVFHPGGFEHLFNEFSQGDFPTTGVDSPYAPLEADPEIFESLTPEGAILLAKLDLYVSFHNGPNRLHNDWTAPYSVAKDYGPKFLHFEKRLQGQMEDGQLTLEKSVPWNYTAHPIYAGHKP</sequence>
<comment type="caution">
    <text evidence="6">The sequence shown here is derived from an EMBL/GenBank/DDBJ whole genome shotgun (WGS) entry which is preliminary data.</text>
</comment>
<keyword evidence="3" id="KW-0288">FMN</keyword>
<name>A0A5C6G718_METRR</name>
<gene>
    <name evidence="6" type="ORF">ED733_001090</name>
</gene>